<protein>
    <submittedName>
        <fullName evidence="2">Uncharacterized protein</fullName>
    </submittedName>
</protein>
<dbReference type="Proteomes" id="UP001189429">
    <property type="component" value="Unassembled WGS sequence"/>
</dbReference>
<name>A0ABN9U088_9DINO</name>
<feature type="region of interest" description="Disordered" evidence="1">
    <location>
        <begin position="529"/>
        <end position="550"/>
    </location>
</feature>
<sequence>GYGALQASPLLLTVSAVSQLRGAACWDGPLALAATPGAAAAAGTPGAALVPVAAAPPLPAPPAAPMRAPAVPDSPPLAPLPNGEPAAGWHWIAAEGVDGAIMFGAKDAELPWFTQEHRGGDARTLEIPPGAGQPGGNGREWREVVGLCREEAAPGFGVAPPRTAQWCARHQAREGIPILHHEMWMSKRKLNSSDCGVDIHETISKMLDLFGSSDHLDIFNRSSAEIGYRKLQLIKHYCDDRSRAEGGGDDHLQRVLLPLPVPDWHYAAAAGEGGGGRTARRRRANRAPHGELVSELATALNQLDAGCDAPPRCAGAEPNLRQQLRLELLAESCAAMGPPPPDPSIEVALRELQVGAGHSDGEPVTAAPFARDLAPLPAVGGAPVPLSQPLGRDGPDIARRFTTSKVLPIQTAEILKREAGFARSYLDPAPRQPAAHLAFVERMRDGGALEFRVGEGDFEEVGLFTVWKKDGRQRLVNDCRGSNFRFDEPEKTCLAPGGSFSSIELAPGEVLWTAGVDIADAFYNMGPPSERRHPFALPRPPAPQLGVKEP</sequence>
<proteinExistence type="predicted"/>
<gene>
    <name evidence="2" type="ORF">PCOR1329_LOCUS44026</name>
</gene>
<organism evidence="2 3">
    <name type="scientific">Prorocentrum cordatum</name>
    <dbReference type="NCBI Taxonomy" id="2364126"/>
    <lineage>
        <taxon>Eukaryota</taxon>
        <taxon>Sar</taxon>
        <taxon>Alveolata</taxon>
        <taxon>Dinophyceae</taxon>
        <taxon>Prorocentrales</taxon>
        <taxon>Prorocentraceae</taxon>
        <taxon>Prorocentrum</taxon>
    </lineage>
</organism>
<comment type="caution">
    <text evidence="2">The sequence shown here is derived from an EMBL/GenBank/DDBJ whole genome shotgun (WGS) entry which is preliminary data.</text>
</comment>
<accession>A0ABN9U088</accession>
<evidence type="ECO:0000313" key="3">
    <source>
        <dbReference type="Proteomes" id="UP001189429"/>
    </source>
</evidence>
<feature type="non-terminal residue" evidence="2">
    <location>
        <position position="1"/>
    </location>
</feature>
<evidence type="ECO:0000313" key="2">
    <source>
        <dbReference type="EMBL" id="CAK0852057.1"/>
    </source>
</evidence>
<dbReference type="EMBL" id="CAUYUJ010015290">
    <property type="protein sequence ID" value="CAK0852057.1"/>
    <property type="molecule type" value="Genomic_DNA"/>
</dbReference>
<keyword evidence="3" id="KW-1185">Reference proteome</keyword>
<feature type="non-terminal residue" evidence="2">
    <location>
        <position position="550"/>
    </location>
</feature>
<reference evidence="2" key="1">
    <citation type="submission" date="2023-10" db="EMBL/GenBank/DDBJ databases">
        <authorList>
            <person name="Chen Y."/>
            <person name="Shah S."/>
            <person name="Dougan E. K."/>
            <person name="Thang M."/>
            <person name="Chan C."/>
        </authorList>
    </citation>
    <scope>NUCLEOTIDE SEQUENCE [LARGE SCALE GENOMIC DNA]</scope>
</reference>
<evidence type="ECO:0000256" key="1">
    <source>
        <dbReference type="SAM" id="MobiDB-lite"/>
    </source>
</evidence>